<evidence type="ECO:0000313" key="1">
    <source>
        <dbReference type="EMBL" id="CAD9377083.1"/>
    </source>
</evidence>
<reference evidence="1" key="1">
    <citation type="submission" date="2021-01" db="EMBL/GenBank/DDBJ databases">
        <authorList>
            <person name="Corre E."/>
            <person name="Pelletier E."/>
            <person name="Niang G."/>
            <person name="Scheremetjew M."/>
            <person name="Finn R."/>
            <person name="Kale V."/>
            <person name="Holt S."/>
            <person name="Cochrane G."/>
            <person name="Meng A."/>
            <person name="Brown T."/>
            <person name="Cohen L."/>
        </authorList>
    </citation>
    <scope>NUCLEOTIDE SEQUENCE</scope>
    <source>
        <strain evidence="1">CCMP1381</strain>
    </source>
</reference>
<dbReference type="EMBL" id="HBGS01005911">
    <property type="protein sequence ID" value="CAD9377083.1"/>
    <property type="molecule type" value="Transcribed_RNA"/>
</dbReference>
<evidence type="ECO:0008006" key="2">
    <source>
        <dbReference type="Google" id="ProtNLM"/>
    </source>
</evidence>
<gene>
    <name evidence="1" type="ORF">DSPE1174_LOCUS3094</name>
</gene>
<dbReference type="Gene3D" id="3.40.30.10">
    <property type="entry name" value="Glutaredoxin"/>
    <property type="match status" value="1"/>
</dbReference>
<sequence>MAWECASAVQVAYIFGGDDAAYEAIDAIFANQTYIETIDSKTDAVNFLTQALQDTLEGFTAADWGESYEAAEDAALTSWKVSAFRGTDYLPKFMINGVEVVMSASATVEDWTKLINTVLGISDDDDATSGDDGTNATCPDDQTYCEYAPAIGYCCPAGDMCVVNVGCRC</sequence>
<proteinExistence type="predicted"/>
<name>A0A7S2F6I8_9STRA</name>
<organism evidence="1">
    <name type="scientific">Octactis speculum</name>
    <dbReference type="NCBI Taxonomy" id="3111310"/>
    <lineage>
        <taxon>Eukaryota</taxon>
        <taxon>Sar</taxon>
        <taxon>Stramenopiles</taxon>
        <taxon>Ochrophyta</taxon>
        <taxon>Dictyochophyceae</taxon>
        <taxon>Dictyochales</taxon>
        <taxon>Dictyochaceae</taxon>
        <taxon>Octactis</taxon>
    </lineage>
</organism>
<dbReference type="AlphaFoldDB" id="A0A7S2F6I8"/>
<accession>A0A7S2F6I8</accession>
<protein>
    <recommendedName>
        <fullName evidence="2">Thioredoxin-like fold domain-containing protein</fullName>
    </recommendedName>
</protein>